<sequence>MQKVEKLEEKIPRKDKLLRLIQIFQSNWERATVNQSGAEMAYFVLLSLFPLLLLIANVIPLLPIETNEMLAIVADFVPQDIFNIIEPILEGYLESASGGFISFGLLTAIWSASKVITILRRVLDDVYGSVQKKNFVIGRILSLFVMIGILFVIGAALFIFVFGEQILEFVQNTIGFDIPFVQEFLLLRWVILIVILFAVLLIVYRFVPNHHLSFKYSYQGAIFATIAWMLLTQGFSIYLAVASDDALTNATFGGFLALMLFLYFTSIVILLGALLNAIIFEWKNHMSVPEYEAVKRNEKKMEDSNWTGYPDESETVIMKRRLFKVNKLKEEEIEEREDTEKNMKDI</sequence>
<organism evidence="7 8">
    <name type="scientific">Alkalibacterium olivapovliticus</name>
    <dbReference type="NCBI Taxonomy" id="99907"/>
    <lineage>
        <taxon>Bacteria</taxon>
        <taxon>Bacillati</taxon>
        <taxon>Bacillota</taxon>
        <taxon>Bacilli</taxon>
        <taxon>Lactobacillales</taxon>
        <taxon>Carnobacteriaceae</taxon>
        <taxon>Alkalibacterium</taxon>
    </lineage>
</organism>
<evidence type="ECO:0000313" key="7">
    <source>
        <dbReference type="EMBL" id="PRY79334.1"/>
    </source>
</evidence>
<reference evidence="7 8" key="1">
    <citation type="submission" date="2018-03" db="EMBL/GenBank/DDBJ databases">
        <title>Genomic Encyclopedia of Archaeal and Bacterial Type Strains, Phase II (KMG-II): from individual species to whole genera.</title>
        <authorList>
            <person name="Goeker M."/>
        </authorList>
    </citation>
    <scope>NUCLEOTIDE SEQUENCE [LARGE SCALE GENOMIC DNA]</scope>
    <source>
        <strain evidence="7 8">DSM 13175</strain>
    </source>
</reference>
<dbReference type="InterPro" id="IPR017039">
    <property type="entry name" value="Virul_fac_BrkB"/>
</dbReference>
<dbReference type="AlphaFoldDB" id="A0A2T0W289"/>
<dbReference type="PANTHER" id="PTHR30213:SF0">
    <property type="entry name" value="UPF0761 MEMBRANE PROTEIN YIHY"/>
    <property type="match status" value="1"/>
</dbReference>
<comment type="caution">
    <text evidence="7">The sequence shown here is derived from an EMBL/GenBank/DDBJ whole genome shotgun (WGS) entry which is preliminary data.</text>
</comment>
<comment type="subcellular location">
    <subcellularLocation>
        <location evidence="1">Cell membrane</location>
        <topology evidence="1">Multi-pass membrane protein</topology>
    </subcellularLocation>
</comment>
<feature type="transmembrane region" description="Helical" evidence="6">
    <location>
        <begin position="186"/>
        <end position="207"/>
    </location>
</feature>
<keyword evidence="2" id="KW-1003">Cell membrane</keyword>
<evidence type="ECO:0000256" key="4">
    <source>
        <dbReference type="ARBA" id="ARBA00022989"/>
    </source>
</evidence>
<dbReference type="NCBIfam" id="TIGR00765">
    <property type="entry name" value="yihY_not_rbn"/>
    <property type="match status" value="1"/>
</dbReference>
<proteinExistence type="predicted"/>
<evidence type="ECO:0000256" key="3">
    <source>
        <dbReference type="ARBA" id="ARBA00022692"/>
    </source>
</evidence>
<keyword evidence="5 6" id="KW-0472">Membrane</keyword>
<keyword evidence="3 6" id="KW-0812">Transmembrane</keyword>
<name>A0A2T0W289_9LACT</name>
<gene>
    <name evidence="7" type="ORF">CLV38_12316</name>
</gene>
<feature type="transmembrane region" description="Helical" evidence="6">
    <location>
        <begin position="219"/>
        <end position="241"/>
    </location>
</feature>
<evidence type="ECO:0000256" key="2">
    <source>
        <dbReference type="ARBA" id="ARBA00022475"/>
    </source>
</evidence>
<dbReference type="EMBL" id="PVTO01000023">
    <property type="protein sequence ID" value="PRY79334.1"/>
    <property type="molecule type" value="Genomic_DNA"/>
</dbReference>
<dbReference type="PIRSF" id="PIRSF035875">
    <property type="entry name" value="RNase_BN"/>
    <property type="match status" value="1"/>
</dbReference>
<dbReference type="Pfam" id="PF03631">
    <property type="entry name" value="Virul_fac_BrkB"/>
    <property type="match status" value="1"/>
</dbReference>
<feature type="transmembrane region" description="Helical" evidence="6">
    <location>
        <begin position="140"/>
        <end position="162"/>
    </location>
</feature>
<evidence type="ECO:0000313" key="8">
    <source>
        <dbReference type="Proteomes" id="UP000238205"/>
    </source>
</evidence>
<dbReference type="Proteomes" id="UP000238205">
    <property type="component" value="Unassembled WGS sequence"/>
</dbReference>
<protein>
    <submittedName>
        <fullName evidence="7">Membrane protein</fullName>
    </submittedName>
</protein>
<feature type="transmembrane region" description="Helical" evidence="6">
    <location>
        <begin position="99"/>
        <end position="119"/>
    </location>
</feature>
<feature type="transmembrane region" description="Helical" evidence="6">
    <location>
        <begin position="253"/>
        <end position="279"/>
    </location>
</feature>
<evidence type="ECO:0000256" key="1">
    <source>
        <dbReference type="ARBA" id="ARBA00004651"/>
    </source>
</evidence>
<keyword evidence="4 6" id="KW-1133">Transmembrane helix</keyword>
<keyword evidence="8" id="KW-1185">Reference proteome</keyword>
<evidence type="ECO:0000256" key="6">
    <source>
        <dbReference type="SAM" id="Phobius"/>
    </source>
</evidence>
<evidence type="ECO:0000256" key="5">
    <source>
        <dbReference type="ARBA" id="ARBA00023136"/>
    </source>
</evidence>
<dbReference type="RefSeq" id="WP_170068880.1">
    <property type="nucleotide sequence ID" value="NZ_PVTO01000023.1"/>
</dbReference>
<dbReference type="GO" id="GO:0005886">
    <property type="term" value="C:plasma membrane"/>
    <property type="evidence" value="ECO:0007669"/>
    <property type="project" value="UniProtKB-SubCell"/>
</dbReference>
<feature type="transmembrane region" description="Helical" evidence="6">
    <location>
        <begin position="40"/>
        <end position="62"/>
    </location>
</feature>
<accession>A0A2T0W289</accession>
<dbReference type="PANTHER" id="PTHR30213">
    <property type="entry name" value="INNER MEMBRANE PROTEIN YHJD"/>
    <property type="match status" value="1"/>
</dbReference>